<comment type="caution">
    <text evidence="3">The sequence shown here is derived from an EMBL/GenBank/DDBJ whole genome shotgun (WGS) entry which is preliminary data.</text>
</comment>
<evidence type="ECO:0000256" key="1">
    <source>
        <dbReference type="SAM" id="Phobius"/>
    </source>
</evidence>
<sequence length="365" mass="40018">MSSLKRFFASPSRLFWVLQTGGWLGYFSLHYLSAIGHGKPLAYAWVSAAATAIGFGVTSLLRLGFRAIWNLSTGRMIAAAAALLTLATAVYSLTYAEAVFRWCFECRPESLLGYIGYFGSALYVMLSWSGLYFGMKFSREIAHEKEIALRANATAHEAQLKMLRYQLNPHFLFNTLNAISTLVMDNQNTTANRMVSGLSAFLRHSLDSDPMQRVTLDEELGALTRYLGIEQLRFGERLRVVVDVSDEARRALVPSLVLQPLIENCIKYAISKRIEGGTIAVRARVSEESLLISVEDDGPGLPEGCDGHNNGHGVGLANTRERLKVLYGPVRQSVSVRSRQGIGGTCIGVEVALVLPYETAKAGSA</sequence>
<dbReference type="SMART" id="SM00387">
    <property type="entry name" value="HATPase_c"/>
    <property type="match status" value="1"/>
</dbReference>
<name>A0ABT1QUP9_9GAMM</name>
<keyword evidence="1" id="KW-0812">Transmembrane</keyword>
<dbReference type="Gene3D" id="3.30.565.10">
    <property type="entry name" value="Histidine kinase-like ATPase, C-terminal domain"/>
    <property type="match status" value="1"/>
</dbReference>
<keyword evidence="3" id="KW-0808">Transferase</keyword>
<protein>
    <submittedName>
        <fullName evidence="3">Histidine kinase</fullName>
    </submittedName>
</protein>
<dbReference type="InterPro" id="IPR050640">
    <property type="entry name" value="Bact_2-comp_sensor_kinase"/>
</dbReference>
<organism evidence="3 4">
    <name type="scientific">Tahibacter harae</name>
    <dbReference type="NCBI Taxonomy" id="2963937"/>
    <lineage>
        <taxon>Bacteria</taxon>
        <taxon>Pseudomonadati</taxon>
        <taxon>Pseudomonadota</taxon>
        <taxon>Gammaproteobacteria</taxon>
        <taxon>Lysobacterales</taxon>
        <taxon>Rhodanobacteraceae</taxon>
        <taxon>Tahibacter</taxon>
    </lineage>
</organism>
<keyword evidence="4" id="KW-1185">Reference proteome</keyword>
<dbReference type="RefSeq" id="WP_255915209.1">
    <property type="nucleotide sequence ID" value="NZ_JANFQO010000013.1"/>
</dbReference>
<feature type="transmembrane region" description="Helical" evidence="1">
    <location>
        <begin position="77"/>
        <end position="94"/>
    </location>
</feature>
<dbReference type="Pfam" id="PF06580">
    <property type="entry name" value="His_kinase"/>
    <property type="match status" value="1"/>
</dbReference>
<keyword evidence="3" id="KW-0418">Kinase</keyword>
<feature type="transmembrane region" description="Helical" evidence="1">
    <location>
        <begin position="42"/>
        <end position="65"/>
    </location>
</feature>
<dbReference type="Pfam" id="PF02518">
    <property type="entry name" value="HATPase_c"/>
    <property type="match status" value="1"/>
</dbReference>
<dbReference type="PANTHER" id="PTHR34220:SF7">
    <property type="entry name" value="SENSOR HISTIDINE KINASE YPDA"/>
    <property type="match status" value="1"/>
</dbReference>
<dbReference type="InterPro" id="IPR005467">
    <property type="entry name" value="His_kinase_dom"/>
</dbReference>
<dbReference type="Proteomes" id="UP001165498">
    <property type="component" value="Unassembled WGS sequence"/>
</dbReference>
<reference evidence="3" key="1">
    <citation type="submission" date="2022-07" db="EMBL/GenBank/DDBJ databases">
        <title>Tahibacter sp., a new gammaproteobacterium isolated from the silt sample collected at pig farm.</title>
        <authorList>
            <person name="Chen H."/>
        </authorList>
    </citation>
    <scope>NUCLEOTIDE SEQUENCE</scope>
    <source>
        <strain evidence="3">P2K</strain>
    </source>
</reference>
<evidence type="ECO:0000313" key="3">
    <source>
        <dbReference type="EMBL" id="MCQ4166021.1"/>
    </source>
</evidence>
<dbReference type="SUPFAM" id="SSF55874">
    <property type="entry name" value="ATPase domain of HSP90 chaperone/DNA topoisomerase II/histidine kinase"/>
    <property type="match status" value="1"/>
</dbReference>
<dbReference type="GO" id="GO:0016301">
    <property type="term" value="F:kinase activity"/>
    <property type="evidence" value="ECO:0007669"/>
    <property type="project" value="UniProtKB-KW"/>
</dbReference>
<accession>A0ABT1QUP9</accession>
<feature type="transmembrane region" description="Helical" evidence="1">
    <location>
        <begin position="114"/>
        <end position="135"/>
    </location>
</feature>
<feature type="transmembrane region" description="Helical" evidence="1">
    <location>
        <begin position="14"/>
        <end position="36"/>
    </location>
</feature>
<proteinExistence type="predicted"/>
<dbReference type="PANTHER" id="PTHR34220">
    <property type="entry name" value="SENSOR HISTIDINE KINASE YPDA"/>
    <property type="match status" value="1"/>
</dbReference>
<dbReference type="InterPro" id="IPR036890">
    <property type="entry name" value="HATPase_C_sf"/>
</dbReference>
<gene>
    <name evidence="3" type="ORF">NM961_14965</name>
</gene>
<keyword evidence="1" id="KW-1133">Transmembrane helix</keyword>
<evidence type="ECO:0000313" key="4">
    <source>
        <dbReference type="Proteomes" id="UP001165498"/>
    </source>
</evidence>
<dbReference type="PROSITE" id="PS50109">
    <property type="entry name" value="HIS_KIN"/>
    <property type="match status" value="1"/>
</dbReference>
<dbReference type="EMBL" id="JANFQO010000013">
    <property type="protein sequence ID" value="MCQ4166021.1"/>
    <property type="molecule type" value="Genomic_DNA"/>
</dbReference>
<evidence type="ECO:0000259" key="2">
    <source>
        <dbReference type="PROSITE" id="PS50109"/>
    </source>
</evidence>
<dbReference type="InterPro" id="IPR003594">
    <property type="entry name" value="HATPase_dom"/>
</dbReference>
<dbReference type="InterPro" id="IPR010559">
    <property type="entry name" value="Sig_transdc_His_kin_internal"/>
</dbReference>
<keyword evidence="1" id="KW-0472">Membrane</keyword>
<feature type="domain" description="Histidine kinase" evidence="2">
    <location>
        <begin position="257"/>
        <end position="359"/>
    </location>
</feature>